<evidence type="ECO:0000313" key="3">
    <source>
        <dbReference type="Proteomes" id="UP000423396"/>
    </source>
</evidence>
<organism evidence="2 3">
    <name type="scientific">Stygiolobus azoricus</name>
    <dbReference type="NCBI Taxonomy" id="41675"/>
    <lineage>
        <taxon>Archaea</taxon>
        <taxon>Thermoproteota</taxon>
        <taxon>Thermoprotei</taxon>
        <taxon>Sulfolobales</taxon>
        <taxon>Sulfolobaceae</taxon>
        <taxon>Stygiolobus</taxon>
    </lineage>
</organism>
<dbReference type="InterPro" id="IPR036388">
    <property type="entry name" value="WH-like_DNA-bd_sf"/>
</dbReference>
<dbReference type="GO" id="GO:0043565">
    <property type="term" value="F:sequence-specific DNA binding"/>
    <property type="evidence" value="ECO:0007669"/>
    <property type="project" value="InterPro"/>
</dbReference>
<dbReference type="InterPro" id="IPR011017">
    <property type="entry name" value="TRASH_dom"/>
</dbReference>
<dbReference type="InterPro" id="IPR013603">
    <property type="entry name" value="TRASH_TR_C_prok"/>
</dbReference>
<dbReference type="KEGG" id="sazo:D1868_03125"/>
<sequence length="171" mass="19459">MERSKLSQLEYKVLQLLREDGRRSASSIAKELSVSRATVAKVIKSLKDKGVKFTVDYQEEGEITLFLISRQCVEGSAECYKLIDGKYISLVRGKLHEIEEILSKVEGEKEYFISTQKVNTVTVIRGELRCDYCGGEIRGDPITFKLGKRIYYACCRTCEKELRKRLSKTGG</sequence>
<dbReference type="Proteomes" id="UP000423396">
    <property type="component" value="Chromosome"/>
</dbReference>
<dbReference type="RefSeq" id="WP_156005452.1">
    <property type="nucleotide sequence ID" value="NZ_CP045483.1"/>
</dbReference>
<evidence type="ECO:0000259" key="1">
    <source>
        <dbReference type="SMART" id="SM00746"/>
    </source>
</evidence>
<dbReference type="AlphaFoldDB" id="A0A650CNJ6"/>
<feature type="domain" description="TRASH" evidence="1">
    <location>
        <begin position="130"/>
        <end position="166"/>
    </location>
</feature>
<dbReference type="InterPro" id="IPR000485">
    <property type="entry name" value="AsnC-type_HTH_dom"/>
</dbReference>
<dbReference type="Gene3D" id="1.10.10.10">
    <property type="entry name" value="Winged helix-like DNA-binding domain superfamily/Winged helix DNA-binding domain"/>
    <property type="match status" value="1"/>
</dbReference>
<evidence type="ECO:0000313" key="2">
    <source>
        <dbReference type="EMBL" id="QGR19067.1"/>
    </source>
</evidence>
<dbReference type="InterPro" id="IPR036390">
    <property type="entry name" value="WH_DNA-bd_sf"/>
</dbReference>
<dbReference type="SMART" id="SM00746">
    <property type="entry name" value="TRASH"/>
    <property type="match status" value="1"/>
</dbReference>
<accession>A0A650CNJ6</accession>
<protein>
    <submittedName>
        <fullName evidence="2">TRASH domain-containing protein</fullName>
    </submittedName>
</protein>
<proteinExistence type="predicted"/>
<gene>
    <name evidence="2" type="ORF">D1868_03125</name>
</gene>
<keyword evidence="3" id="KW-1185">Reference proteome</keyword>
<reference evidence="2 3" key="1">
    <citation type="submission" date="2019-10" db="EMBL/GenBank/DDBJ databases">
        <title>Genome Sequences from Six Type Strain Members of the Archaeal Family Sulfolobaceae: Acidianus ambivalens, Acidianus infernus, Metallosphaera prunae, Stygiolobus azoricus, Sulfolobus metallicus, and Sulfurisphaera ohwakuensis.</title>
        <authorList>
            <person name="Counts J.A."/>
            <person name="Kelly R.M."/>
        </authorList>
    </citation>
    <scope>NUCLEOTIDE SEQUENCE [LARGE SCALE GENOMIC DNA]</scope>
    <source>
        <strain evidence="2 3">FC6</strain>
    </source>
</reference>
<dbReference type="InterPro" id="IPR013196">
    <property type="entry name" value="HTH_11"/>
</dbReference>
<dbReference type="PRINTS" id="PR00033">
    <property type="entry name" value="HTHASNC"/>
</dbReference>
<dbReference type="EMBL" id="CP045483">
    <property type="protein sequence ID" value="QGR19067.1"/>
    <property type="molecule type" value="Genomic_DNA"/>
</dbReference>
<dbReference type="Pfam" id="PF08394">
    <property type="entry name" value="Arc_trans_TRASH"/>
    <property type="match status" value="1"/>
</dbReference>
<dbReference type="SUPFAM" id="SSF46785">
    <property type="entry name" value="Winged helix' DNA-binding domain"/>
    <property type="match status" value="1"/>
</dbReference>
<name>A0A650CNJ6_9CREN</name>
<dbReference type="GeneID" id="42798031"/>
<dbReference type="Pfam" id="PF08279">
    <property type="entry name" value="HTH_11"/>
    <property type="match status" value="1"/>
</dbReference>